<keyword evidence="5 6" id="KW-0720">Serine protease</keyword>
<dbReference type="InterPro" id="IPR043504">
    <property type="entry name" value="Peptidase_S1_PA_chymotrypsin"/>
</dbReference>
<dbReference type="GO" id="GO:0008233">
    <property type="term" value="F:peptidase activity"/>
    <property type="evidence" value="ECO:0007669"/>
    <property type="project" value="UniProtKB-KW"/>
</dbReference>
<dbReference type="Pfam" id="PF13365">
    <property type="entry name" value="Trypsin_2"/>
    <property type="match status" value="1"/>
</dbReference>
<gene>
    <name evidence="8" type="ORF">V1633_16420</name>
</gene>
<accession>A0ABU7RU93</accession>
<comment type="caution">
    <text evidence="8">The sequence shown here is derived from an EMBL/GenBank/DDBJ whole genome shotgun (WGS) entry which is preliminary data.</text>
</comment>
<dbReference type="EMBL" id="JAZGQK010000012">
    <property type="protein sequence ID" value="MEE6260077.1"/>
    <property type="molecule type" value="Genomic_DNA"/>
</dbReference>
<protein>
    <recommendedName>
        <fullName evidence="6">Serine protease</fullName>
        <ecNumber evidence="6">3.4.21.-</ecNumber>
    </recommendedName>
</protein>
<feature type="region of interest" description="Disordered" evidence="7">
    <location>
        <begin position="75"/>
        <end position="102"/>
    </location>
</feature>
<organism evidence="8 9">
    <name type="scientific">Plantactinospora sonchi</name>
    <dbReference type="NCBI Taxonomy" id="1544735"/>
    <lineage>
        <taxon>Bacteria</taxon>
        <taxon>Bacillati</taxon>
        <taxon>Actinomycetota</taxon>
        <taxon>Actinomycetes</taxon>
        <taxon>Micromonosporales</taxon>
        <taxon>Micromonosporaceae</taxon>
        <taxon>Plantactinospora</taxon>
    </lineage>
</organism>
<keyword evidence="4 6" id="KW-0378">Hydrolase</keyword>
<evidence type="ECO:0000256" key="7">
    <source>
        <dbReference type="SAM" id="MobiDB-lite"/>
    </source>
</evidence>
<evidence type="ECO:0000256" key="6">
    <source>
        <dbReference type="RuleBase" id="RU004296"/>
    </source>
</evidence>
<name>A0ABU7RU93_9ACTN</name>
<evidence type="ECO:0000256" key="5">
    <source>
        <dbReference type="ARBA" id="ARBA00022825"/>
    </source>
</evidence>
<proteinExistence type="inferred from homology"/>
<keyword evidence="9" id="KW-1185">Reference proteome</keyword>
<dbReference type="Proteomes" id="UP001332243">
    <property type="component" value="Unassembled WGS sequence"/>
</dbReference>
<dbReference type="InterPro" id="IPR008256">
    <property type="entry name" value="Peptidase_S1B"/>
</dbReference>
<evidence type="ECO:0000256" key="1">
    <source>
        <dbReference type="ARBA" id="ARBA00008764"/>
    </source>
</evidence>
<comment type="similarity">
    <text evidence="1 6">Belongs to the peptidase S1B family.</text>
</comment>
<dbReference type="RefSeq" id="WP_331215175.1">
    <property type="nucleotide sequence ID" value="NZ_JAZGQK010000012.1"/>
</dbReference>
<evidence type="ECO:0000256" key="4">
    <source>
        <dbReference type="ARBA" id="ARBA00022801"/>
    </source>
</evidence>
<keyword evidence="3" id="KW-0732">Signal</keyword>
<dbReference type="InterPro" id="IPR009003">
    <property type="entry name" value="Peptidase_S1_PA"/>
</dbReference>
<dbReference type="EC" id="3.4.21.-" evidence="6"/>
<dbReference type="Gene3D" id="2.40.10.10">
    <property type="entry name" value="Trypsin-like serine proteases"/>
    <property type="match status" value="1"/>
</dbReference>
<reference evidence="8 9" key="1">
    <citation type="submission" date="2024-01" db="EMBL/GenBank/DDBJ databases">
        <title>Genome insights into Plantactinospora sonchi sp. nov.</title>
        <authorList>
            <person name="Wang L."/>
        </authorList>
    </citation>
    <scope>NUCLEOTIDE SEQUENCE [LARGE SCALE GENOMIC DNA]</scope>
    <source>
        <strain evidence="8 9">NEAU-QY2</strain>
    </source>
</reference>
<evidence type="ECO:0000256" key="3">
    <source>
        <dbReference type="ARBA" id="ARBA00022729"/>
    </source>
</evidence>
<sequence length="196" mass="20892">MARLVRLRSPSGNAGCGYLIAPDLVLTCHHLVPTRSAARLTGILGPAGHRRRPDPGRFVTCRSLDYTLVGLECRPGSGAAPEDPPRSSGPAPHDELVLVQPRPTDPSGFRLTRLRVTDTAGPFLRYDGRTTYGSSGAPIFDTCWQLVAMHQRRGCLDGGGRTAAIVGEGVRVAAVVARLDPERDRFRGGSDGARGT</sequence>
<dbReference type="SUPFAM" id="SSF50494">
    <property type="entry name" value="Trypsin-like serine proteases"/>
    <property type="match status" value="1"/>
</dbReference>
<dbReference type="PRINTS" id="PR00839">
    <property type="entry name" value="V8PROTEASE"/>
</dbReference>
<evidence type="ECO:0000313" key="9">
    <source>
        <dbReference type="Proteomes" id="UP001332243"/>
    </source>
</evidence>
<evidence type="ECO:0000256" key="2">
    <source>
        <dbReference type="ARBA" id="ARBA00022670"/>
    </source>
</evidence>
<keyword evidence="2 6" id="KW-0645">Protease</keyword>
<dbReference type="GO" id="GO:0006508">
    <property type="term" value="P:proteolysis"/>
    <property type="evidence" value="ECO:0007669"/>
    <property type="project" value="UniProtKB-KW"/>
</dbReference>
<evidence type="ECO:0000313" key="8">
    <source>
        <dbReference type="EMBL" id="MEE6260077.1"/>
    </source>
</evidence>